<evidence type="ECO:0000313" key="2">
    <source>
        <dbReference type="Proteomes" id="UP001219525"/>
    </source>
</evidence>
<dbReference type="EMBL" id="JARJCW010000004">
    <property type="protein sequence ID" value="KAJ7225994.1"/>
    <property type="molecule type" value="Genomic_DNA"/>
</dbReference>
<gene>
    <name evidence="1" type="ORF">GGX14DRAFT_642292</name>
</gene>
<keyword evidence="2" id="KW-1185">Reference proteome</keyword>
<evidence type="ECO:0000313" key="1">
    <source>
        <dbReference type="EMBL" id="KAJ7225994.1"/>
    </source>
</evidence>
<sequence>MARLTSVFSNQQPLRKVLTRTVPLDRPGPLNTFLNDLAFITDAEKQAASVYLLNPPLDIFKSSPKNAEETLAFWCKTLGEMNDRGEEGHVFGPPGIPSAYAHLWWNDNASLSSMIPRCTDLNVEGVHCIVLINTSKRPSDPESEESPSKRQHVWKASRLPASEIAITDVDARHRLVEKANSLLATLAPLAARASGEIHHPNAITCIPLPTLTSSNWNWRQRFQLTKINGVVYFDYCGRRRVLEDIICRMTDLRDMPYAHSIAFLGTKGQGRTHILTAAAAILLSQGLPVVFLPFSPNPRTAEIRDAILVALQNTELLKPYTSELFEYCCKYPGRAGLLRFCNRLRSKDLKLIFVALNLDVLSPTELLDCQSMMDGHDVIFTADGNSSLALKAEEKAPDGWGSVLYLNNGLEQDEVDAWLWRYEIDLGTTLRKEQRDLLHATTRNLPSLLSEVLRAAKAKGDFDQGLRSLRPNVTLQMQKHMRQVQASPNELRKLLLAVLSNGAFSALPSLPDRRYMYEDENGRWQYTSLFAYEAAYRIALELYKIPFASSTRYSGCRVSHSLPTTHRCWDTLLSMPSRRLQNLYPSAPPFSSTTWRSPNNVHAGGLYALEFNHRYVDCVAVWFEGTVVHVVPIQISNVCRTADHADSRDKFFSSDWQLWERAFRKPRGPAHEAFTTGFVNISQKIAGALDPA</sequence>
<organism evidence="1 2">
    <name type="scientific">Mycena pura</name>
    <dbReference type="NCBI Taxonomy" id="153505"/>
    <lineage>
        <taxon>Eukaryota</taxon>
        <taxon>Fungi</taxon>
        <taxon>Dikarya</taxon>
        <taxon>Basidiomycota</taxon>
        <taxon>Agaricomycotina</taxon>
        <taxon>Agaricomycetes</taxon>
        <taxon>Agaricomycetidae</taxon>
        <taxon>Agaricales</taxon>
        <taxon>Marasmiineae</taxon>
        <taxon>Mycenaceae</taxon>
        <taxon>Mycena</taxon>
    </lineage>
</organism>
<reference evidence="1" key="1">
    <citation type="submission" date="2023-03" db="EMBL/GenBank/DDBJ databases">
        <title>Massive genome expansion in bonnet fungi (Mycena s.s.) driven by repeated elements and novel gene families across ecological guilds.</title>
        <authorList>
            <consortium name="Lawrence Berkeley National Laboratory"/>
            <person name="Harder C.B."/>
            <person name="Miyauchi S."/>
            <person name="Viragh M."/>
            <person name="Kuo A."/>
            <person name="Thoen E."/>
            <person name="Andreopoulos B."/>
            <person name="Lu D."/>
            <person name="Skrede I."/>
            <person name="Drula E."/>
            <person name="Henrissat B."/>
            <person name="Morin E."/>
            <person name="Kohler A."/>
            <person name="Barry K."/>
            <person name="LaButti K."/>
            <person name="Morin E."/>
            <person name="Salamov A."/>
            <person name="Lipzen A."/>
            <person name="Mereny Z."/>
            <person name="Hegedus B."/>
            <person name="Baldrian P."/>
            <person name="Stursova M."/>
            <person name="Weitz H."/>
            <person name="Taylor A."/>
            <person name="Grigoriev I.V."/>
            <person name="Nagy L.G."/>
            <person name="Martin F."/>
            <person name="Kauserud H."/>
        </authorList>
    </citation>
    <scope>NUCLEOTIDE SEQUENCE</scope>
    <source>
        <strain evidence="1">9144</strain>
    </source>
</reference>
<accession>A0AAD7E3Y4</accession>
<dbReference type="Proteomes" id="UP001219525">
    <property type="component" value="Unassembled WGS sequence"/>
</dbReference>
<name>A0AAD7E3Y4_9AGAR</name>
<protein>
    <submittedName>
        <fullName evidence="1">Uncharacterized protein</fullName>
    </submittedName>
</protein>
<comment type="caution">
    <text evidence="1">The sequence shown here is derived from an EMBL/GenBank/DDBJ whole genome shotgun (WGS) entry which is preliminary data.</text>
</comment>
<proteinExistence type="predicted"/>
<dbReference type="AlphaFoldDB" id="A0AAD7E3Y4"/>